<dbReference type="AlphaFoldDB" id="A0A9R1XHK1"/>
<feature type="compositionally biased region" description="Basic and acidic residues" evidence="1">
    <location>
        <begin position="44"/>
        <end position="65"/>
    </location>
</feature>
<feature type="region of interest" description="Disordered" evidence="1">
    <location>
        <begin position="44"/>
        <end position="69"/>
    </location>
</feature>
<protein>
    <submittedName>
        <fullName evidence="2">Uncharacterized protein</fullName>
    </submittedName>
</protein>
<dbReference type="Proteomes" id="UP000235145">
    <property type="component" value="Unassembled WGS sequence"/>
</dbReference>
<comment type="caution">
    <text evidence="2">The sequence shown here is derived from an EMBL/GenBank/DDBJ whole genome shotgun (WGS) entry which is preliminary data.</text>
</comment>
<sequence length="134" mass="14842">MVPIPFRDLSTTALGKMQVLVRGMGKQWRIPNDDIMEPIRQVESKDIPEPAFERHQRSRHVKPDQPEPTLHDIVGVMQYLGMNHPPFPQAGLVGPPPTQPGHDGAGPSGTHHGYTDDDSDGGTKEEEGEYESNE</sequence>
<organism evidence="2 3">
    <name type="scientific">Lactuca sativa</name>
    <name type="common">Garden lettuce</name>
    <dbReference type="NCBI Taxonomy" id="4236"/>
    <lineage>
        <taxon>Eukaryota</taxon>
        <taxon>Viridiplantae</taxon>
        <taxon>Streptophyta</taxon>
        <taxon>Embryophyta</taxon>
        <taxon>Tracheophyta</taxon>
        <taxon>Spermatophyta</taxon>
        <taxon>Magnoliopsida</taxon>
        <taxon>eudicotyledons</taxon>
        <taxon>Gunneridae</taxon>
        <taxon>Pentapetalae</taxon>
        <taxon>asterids</taxon>
        <taxon>campanulids</taxon>
        <taxon>Asterales</taxon>
        <taxon>Asteraceae</taxon>
        <taxon>Cichorioideae</taxon>
        <taxon>Cichorieae</taxon>
        <taxon>Lactucinae</taxon>
        <taxon>Lactuca</taxon>
    </lineage>
</organism>
<proteinExistence type="predicted"/>
<reference evidence="2 3" key="1">
    <citation type="journal article" date="2017" name="Nat. Commun.">
        <title>Genome assembly with in vitro proximity ligation data and whole-genome triplication in lettuce.</title>
        <authorList>
            <person name="Reyes-Chin-Wo S."/>
            <person name="Wang Z."/>
            <person name="Yang X."/>
            <person name="Kozik A."/>
            <person name="Arikit S."/>
            <person name="Song C."/>
            <person name="Xia L."/>
            <person name="Froenicke L."/>
            <person name="Lavelle D.O."/>
            <person name="Truco M.J."/>
            <person name="Xia R."/>
            <person name="Zhu S."/>
            <person name="Xu C."/>
            <person name="Xu H."/>
            <person name="Xu X."/>
            <person name="Cox K."/>
            <person name="Korf I."/>
            <person name="Meyers B.C."/>
            <person name="Michelmore R.W."/>
        </authorList>
    </citation>
    <scope>NUCLEOTIDE SEQUENCE [LARGE SCALE GENOMIC DNA]</scope>
    <source>
        <strain evidence="3">cv. Salinas</strain>
        <tissue evidence="2">Seedlings</tissue>
    </source>
</reference>
<accession>A0A9R1XHK1</accession>
<feature type="compositionally biased region" description="Acidic residues" evidence="1">
    <location>
        <begin position="116"/>
        <end position="134"/>
    </location>
</feature>
<gene>
    <name evidence="2" type="ORF">LSAT_V11C500245780</name>
</gene>
<keyword evidence="3" id="KW-1185">Reference proteome</keyword>
<dbReference type="EMBL" id="NBSK02000005">
    <property type="protein sequence ID" value="KAJ0208157.1"/>
    <property type="molecule type" value="Genomic_DNA"/>
</dbReference>
<evidence type="ECO:0000313" key="2">
    <source>
        <dbReference type="EMBL" id="KAJ0208157.1"/>
    </source>
</evidence>
<evidence type="ECO:0000256" key="1">
    <source>
        <dbReference type="SAM" id="MobiDB-lite"/>
    </source>
</evidence>
<evidence type="ECO:0000313" key="3">
    <source>
        <dbReference type="Proteomes" id="UP000235145"/>
    </source>
</evidence>
<feature type="region of interest" description="Disordered" evidence="1">
    <location>
        <begin position="81"/>
        <end position="134"/>
    </location>
</feature>
<name>A0A9R1XHK1_LACSA</name>